<dbReference type="Proteomes" id="UP000187209">
    <property type="component" value="Unassembled WGS sequence"/>
</dbReference>
<protein>
    <submittedName>
        <fullName evidence="2">Uncharacterized protein</fullName>
    </submittedName>
</protein>
<keyword evidence="3" id="KW-1185">Reference proteome</keyword>
<feature type="transmembrane region" description="Helical" evidence="1">
    <location>
        <begin position="307"/>
        <end position="327"/>
    </location>
</feature>
<dbReference type="OrthoDB" id="327122at2759"/>
<accession>A0A1R2AL43</accession>
<keyword evidence="1" id="KW-1133">Transmembrane helix</keyword>
<proteinExistence type="predicted"/>
<keyword evidence="1" id="KW-0472">Membrane</keyword>
<evidence type="ECO:0000313" key="3">
    <source>
        <dbReference type="Proteomes" id="UP000187209"/>
    </source>
</evidence>
<feature type="transmembrane region" description="Helical" evidence="1">
    <location>
        <begin position="25"/>
        <end position="47"/>
    </location>
</feature>
<dbReference type="AlphaFoldDB" id="A0A1R2AL43"/>
<name>A0A1R2AL43_9CILI</name>
<evidence type="ECO:0000313" key="2">
    <source>
        <dbReference type="EMBL" id="OMJ65248.1"/>
    </source>
</evidence>
<dbReference type="EMBL" id="MPUH01002299">
    <property type="protein sequence ID" value="OMJ65248.1"/>
    <property type="molecule type" value="Genomic_DNA"/>
</dbReference>
<evidence type="ECO:0000256" key="1">
    <source>
        <dbReference type="SAM" id="Phobius"/>
    </source>
</evidence>
<comment type="caution">
    <text evidence="2">The sequence shown here is derived from an EMBL/GenBank/DDBJ whole genome shotgun (WGS) entry which is preliminary data.</text>
</comment>
<sequence length="357" mass="41908">MLKELKYIVNCDKDFVRDLTETKQILIGLGIGVLVICGGVLLPFIFYTQKKMNLLWNQIKKSAIEDSKIFMELCVDRLETLHKAYNFSITQTTQKQKDRIVYFSYKYNYLWRLVLLALLGSCYYLISNYCFYDNIEFLLNKKPELYYNIIFARARTTSLNFFARNYAVEQMLIDPQHMSPNFVSISTDYNEKLQYNTEELLKNLNEFVKPGFKELRSNKIVKSLFSQVQDSSGIMRAGIYAGVFNTIFESFYIGFSVDYHKSIDSQFFQVIELYYKNIVELGHGMEHIFEDAQNWSITIITRYLNSYIIFAIVFSVALLIIYAVLYYPFLHTQEKKVQALDFFAGIFLNSVEDKIKA</sequence>
<gene>
    <name evidence="2" type="ORF">SteCoe_38700</name>
</gene>
<organism evidence="2 3">
    <name type="scientific">Stentor coeruleus</name>
    <dbReference type="NCBI Taxonomy" id="5963"/>
    <lineage>
        <taxon>Eukaryota</taxon>
        <taxon>Sar</taxon>
        <taxon>Alveolata</taxon>
        <taxon>Ciliophora</taxon>
        <taxon>Postciliodesmatophora</taxon>
        <taxon>Heterotrichea</taxon>
        <taxon>Heterotrichida</taxon>
        <taxon>Stentoridae</taxon>
        <taxon>Stentor</taxon>
    </lineage>
</organism>
<keyword evidence="1" id="KW-0812">Transmembrane</keyword>
<reference evidence="2 3" key="1">
    <citation type="submission" date="2016-11" db="EMBL/GenBank/DDBJ databases">
        <title>The macronuclear genome of Stentor coeruleus: a giant cell with tiny introns.</title>
        <authorList>
            <person name="Slabodnick M."/>
            <person name="Ruby J.G."/>
            <person name="Reiff S.B."/>
            <person name="Swart E.C."/>
            <person name="Gosai S."/>
            <person name="Prabakaran S."/>
            <person name="Witkowska E."/>
            <person name="Larue G.E."/>
            <person name="Fisher S."/>
            <person name="Freeman R.M."/>
            <person name="Gunawardena J."/>
            <person name="Chu W."/>
            <person name="Stover N.A."/>
            <person name="Gregory B.D."/>
            <person name="Nowacki M."/>
            <person name="Derisi J."/>
            <person name="Roy S.W."/>
            <person name="Marshall W.F."/>
            <person name="Sood P."/>
        </authorList>
    </citation>
    <scope>NUCLEOTIDE SEQUENCE [LARGE SCALE GENOMIC DNA]</scope>
    <source>
        <strain evidence="2">WM001</strain>
    </source>
</reference>
<feature type="transmembrane region" description="Helical" evidence="1">
    <location>
        <begin position="109"/>
        <end position="126"/>
    </location>
</feature>